<keyword evidence="3" id="KW-1185">Reference proteome</keyword>
<dbReference type="Proteomes" id="UP001433268">
    <property type="component" value="Unassembled WGS sequence"/>
</dbReference>
<evidence type="ECO:0000313" key="3">
    <source>
        <dbReference type="Proteomes" id="UP001433268"/>
    </source>
</evidence>
<gene>
    <name evidence="2" type="ORF">PG997_004243</name>
</gene>
<dbReference type="PANTHER" id="PTHR43918">
    <property type="entry name" value="ACETYLCHOLINESTERASE"/>
    <property type="match status" value="1"/>
</dbReference>
<proteinExistence type="inferred from homology"/>
<protein>
    <submittedName>
        <fullName evidence="2">Alpha/beta-hydrolase</fullName>
    </submittedName>
</protein>
<evidence type="ECO:0000256" key="1">
    <source>
        <dbReference type="ARBA" id="ARBA00005964"/>
    </source>
</evidence>
<comment type="caution">
    <text evidence="2">The sequence shown here is derived from an EMBL/GenBank/DDBJ whole genome shotgun (WGS) entry which is preliminary data.</text>
</comment>
<dbReference type="GeneID" id="92041618"/>
<name>A0ABR1X1Q8_9PEZI</name>
<dbReference type="InterPro" id="IPR029058">
    <property type="entry name" value="AB_hydrolase_fold"/>
</dbReference>
<dbReference type="RefSeq" id="XP_066672176.1">
    <property type="nucleotide sequence ID" value="XM_066808558.1"/>
</dbReference>
<dbReference type="InterPro" id="IPR050654">
    <property type="entry name" value="AChE-related_enzymes"/>
</dbReference>
<dbReference type="Gene3D" id="3.40.50.1820">
    <property type="entry name" value="alpha/beta hydrolase"/>
    <property type="match status" value="2"/>
</dbReference>
<comment type="similarity">
    <text evidence="1">Belongs to the type-B carboxylesterase/lipase family.</text>
</comment>
<evidence type="ECO:0000313" key="2">
    <source>
        <dbReference type="EMBL" id="KAK8089282.1"/>
    </source>
</evidence>
<dbReference type="SUPFAM" id="SSF53474">
    <property type="entry name" value="alpha/beta-Hydrolases"/>
    <property type="match status" value="1"/>
</dbReference>
<sequence>MYLPRLLLGRALLSQHPVGDLRFRNPQPINESWDGERAAQKLRPACVGYGPAQWGYELGEAGSLFYILAASGERTGESAGAFSAARHMMASHGREGGLFRAGMMAEGTAFAPKGIDTTGQVRDSLLYSVLGDHERGVR</sequence>
<organism evidence="2 3">
    <name type="scientific">Apiospora hydei</name>
    <dbReference type="NCBI Taxonomy" id="1337664"/>
    <lineage>
        <taxon>Eukaryota</taxon>
        <taxon>Fungi</taxon>
        <taxon>Dikarya</taxon>
        <taxon>Ascomycota</taxon>
        <taxon>Pezizomycotina</taxon>
        <taxon>Sordariomycetes</taxon>
        <taxon>Xylariomycetidae</taxon>
        <taxon>Amphisphaeriales</taxon>
        <taxon>Apiosporaceae</taxon>
        <taxon>Apiospora</taxon>
    </lineage>
</organism>
<accession>A0ABR1X1Q8</accession>
<dbReference type="EMBL" id="JAQQWN010000004">
    <property type="protein sequence ID" value="KAK8089282.1"/>
    <property type="molecule type" value="Genomic_DNA"/>
</dbReference>
<reference evidence="2 3" key="1">
    <citation type="submission" date="2023-01" db="EMBL/GenBank/DDBJ databases">
        <title>Analysis of 21 Apiospora genomes using comparative genomics revels a genus with tremendous synthesis potential of carbohydrate active enzymes and secondary metabolites.</title>
        <authorList>
            <person name="Sorensen T."/>
        </authorList>
    </citation>
    <scope>NUCLEOTIDE SEQUENCE [LARGE SCALE GENOMIC DNA]</scope>
    <source>
        <strain evidence="2 3">CBS 114990</strain>
    </source>
</reference>
<dbReference type="PANTHER" id="PTHR43918:SF4">
    <property type="entry name" value="CARBOXYLIC ESTER HYDROLASE"/>
    <property type="match status" value="1"/>
</dbReference>